<proteinExistence type="inferred from homology"/>
<dbReference type="PANTHER" id="PTHR32315">
    <property type="entry name" value="ADENINE PHOSPHORIBOSYLTRANSFERASE"/>
    <property type="match status" value="1"/>
</dbReference>
<evidence type="ECO:0000256" key="1">
    <source>
        <dbReference type="ARBA" id="ARBA00001946"/>
    </source>
</evidence>
<dbReference type="CDD" id="cd06223">
    <property type="entry name" value="PRTases_typeI"/>
    <property type="match status" value="1"/>
</dbReference>
<accession>A0A0C9LVF7</accession>
<keyword evidence="12" id="KW-1185">Reference proteome</keyword>
<evidence type="ECO:0000259" key="10">
    <source>
        <dbReference type="Pfam" id="PF14681"/>
    </source>
</evidence>
<keyword evidence="7" id="KW-0808">Transferase</keyword>
<evidence type="ECO:0000256" key="9">
    <source>
        <dbReference type="ARBA" id="ARBA00023134"/>
    </source>
</evidence>
<dbReference type="PANTHER" id="PTHR32315:SF4">
    <property type="entry name" value="URACIL PHOSPHORIBOSYLTRANSFERASE, CHLOROPLASTIC"/>
    <property type="match status" value="1"/>
</dbReference>
<dbReference type="AlphaFoldDB" id="A0A0C9LVF7"/>
<dbReference type="Pfam" id="PF14681">
    <property type="entry name" value="UPRTase"/>
    <property type="match status" value="1"/>
</dbReference>
<dbReference type="Proteomes" id="UP000053815">
    <property type="component" value="Unassembled WGS sequence"/>
</dbReference>
<dbReference type="NCBIfam" id="NF001097">
    <property type="entry name" value="PRK00129.1"/>
    <property type="match status" value="1"/>
</dbReference>
<dbReference type="Gene3D" id="3.40.50.2020">
    <property type="match status" value="1"/>
</dbReference>
<evidence type="ECO:0000313" key="12">
    <source>
        <dbReference type="Proteomes" id="UP000053815"/>
    </source>
</evidence>
<evidence type="ECO:0000256" key="7">
    <source>
        <dbReference type="ARBA" id="ARBA00022679"/>
    </source>
</evidence>
<dbReference type="SUPFAM" id="SSF53271">
    <property type="entry name" value="PRTase-like"/>
    <property type="match status" value="1"/>
</dbReference>
<evidence type="ECO:0000256" key="5">
    <source>
        <dbReference type="ARBA" id="ARBA00022533"/>
    </source>
</evidence>
<reference evidence="11" key="1">
    <citation type="submission" date="2014-09" db="EMBL/GenBank/DDBJ databases">
        <title>Draft genome sequence of an oleaginous Mucoromycotina fungus Mucor ambiguus NBRC6742.</title>
        <authorList>
            <person name="Takeda I."/>
            <person name="Yamane N."/>
            <person name="Morita T."/>
            <person name="Tamano K."/>
            <person name="Machida M."/>
            <person name="Baker S."/>
            <person name="Koike H."/>
        </authorList>
    </citation>
    <scope>NUCLEOTIDE SEQUENCE</scope>
    <source>
        <strain evidence="11">NBRC 6742</strain>
    </source>
</reference>
<evidence type="ECO:0000313" key="11">
    <source>
        <dbReference type="EMBL" id="GAN06695.1"/>
    </source>
</evidence>
<dbReference type="InterPro" id="IPR029057">
    <property type="entry name" value="PRTase-like"/>
</dbReference>
<keyword evidence="6" id="KW-0328">Glycosyltransferase</keyword>
<feature type="domain" description="Phosphoribosyltransferase" evidence="10">
    <location>
        <begin position="10"/>
        <end position="224"/>
    </location>
</feature>
<dbReference type="STRING" id="91626.A0A0C9LVF7"/>
<keyword evidence="9" id="KW-0342">GTP-binding</keyword>
<sequence>MTNTSSLHISQHPIIATKLSQLRDAKQNSKAVRELTQDLSVLLGYEASSGLSLTDGESNASTLGNYTLYIHDMRLLINSVQIKDKVGLVPVLRSGLGFVNGFLNLFPEAPVYHLGIYREKVSHQPVEYYNKLPDVPNVETCFVLDPVIATGNTAVATINILKEWGLAASQIKFVALVGSEQGIEQLQREHPDVHIYLAAMDQSLDSNGYITPGIGDSGDRLWNTV</sequence>
<comment type="cofactor">
    <cofactor evidence="1">
        <name>Mg(2+)</name>
        <dbReference type="ChEBI" id="CHEBI:18420"/>
    </cofactor>
</comment>
<dbReference type="InterPro" id="IPR050054">
    <property type="entry name" value="UPRTase/APRTase"/>
</dbReference>
<organism evidence="11">
    <name type="scientific">Mucor ambiguus</name>
    <dbReference type="NCBI Taxonomy" id="91626"/>
    <lineage>
        <taxon>Eukaryota</taxon>
        <taxon>Fungi</taxon>
        <taxon>Fungi incertae sedis</taxon>
        <taxon>Mucoromycota</taxon>
        <taxon>Mucoromycotina</taxon>
        <taxon>Mucoromycetes</taxon>
        <taxon>Mucorales</taxon>
        <taxon>Mucorineae</taxon>
        <taxon>Mucoraceae</taxon>
        <taxon>Mucor</taxon>
    </lineage>
</organism>
<dbReference type="EC" id="2.4.2.9" evidence="4"/>
<evidence type="ECO:0000256" key="2">
    <source>
        <dbReference type="ARBA" id="ARBA00005180"/>
    </source>
</evidence>
<evidence type="ECO:0000256" key="4">
    <source>
        <dbReference type="ARBA" id="ARBA00011894"/>
    </source>
</evidence>
<evidence type="ECO:0000256" key="3">
    <source>
        <dbReference type="ARBA" id="ARBA00009516"/>
    </source>
</evidence>
<keyword evidence="5" id="KW-0021">Allosteric enzyme</keyword>
<keyword evidence="8" id="KW-0547">Nucleotide-binding</keyword>
<dbReference type="EMBL" id="DF836422">
    <property type="protein sequence ID" value="GAN06695.1"/>
    <property type="molecule type" value="Genomic_DNA"/>
</dbReference>
<comment type="pathway">
    <text evidence="2">Pyrimidine metabolism; UMP biosynthesis via salvage pathway; UMP from uracil: step 1/1.</text>
</comment>
<name>A0A0C9LVF7_9FUNG</name>
<gene>
    <name evidence="11" type="ORF">MAM1_0133c06183</name>
</gene>
<evidence type="ECO:0000256" key="8">
    <source>
        <dbReference type="ARBA" id="ARBA00022741"/>
    </source>
</evidence>
<dbReference type="GO" id="GO:0004845">
    <property type="term" value="F:uracil phosphoribosyltransferase activity"/>
    <property type="evidence" value="ECO:0007669"/>
    <property type="project" value="UniProtKB-EC"/>
</dbReference>
<comment type="similarity">
    <text evidence="3">Belongs to the UPRTase family.</text>
</comment>
<dbReference type="GO" id="GO:0005525">
    <property type="term" value="F:GTP binding"/>
    <property type="evidence" value="ECO:0007669"/>
    <property type="project" value="UniProtKB-KW"/>
</dbReference>
<dbReference type="InterPro" id="IPR000836">
    <property type="entry name" value="PRTase_dom"/>
</dbReference>
<evidence type="ECO:0000256" key="6">
    <source>
        <dbReference type="ARBA" id="ARBA00022676"/>
    </source>
</evidence>
<protein>
    <recommendedName>
        <fullName evidence="4">uracil phosphoribosyltransferase</fullName>
        <ecNumber evidence="4">2.4.2.9</ecNumber>
    </recommendedName>
</protein>
<dbReference type="OrthoDB" id="10257085at2759"/>